<feature type="compositionally biased region" description="Pro residues" evidence="1">
    <location>
        <begin position="419"/>
        <end position="434"/>
    </location>
</feature>
<feature type="domain" description="Outer membrane channel protein CpnT-like N-terminal" evidence="3">
    <location>
        <begin position="17"/>
        <end position="154"/>
    </location>
</feature>
<sequence>MATLDAHHVPPDLQNLLMMLVGNKWPTGHEELLRTESLAWHEVAAAVHEYAPRLAEARQAIQDGLAGPVREVLDQYMAGLVGSGEHDEHAVLPVLASCCESAAHTLWELAAEIERLRITIIVLLIILAIQLAIDMFWLLFGGAAAAVEHMIATRVTIMQWIRRALASILTRVAESVLAQVGVGLLAEVILLGRGHITEIKGEALRTAAMNGAVGSATGSVFGLAGGAARNKLLKAGANIRWLQHSATKSAMTVAFGPLQGMIEAIAQDAAAGIPPSNWVAGAANGTFNAAWGARHAAMNPANKTPIQPGDYLEEALHRYIAKSAGPAGAAGLGVPPPPNVNPTPTPAPGTAGTTPPPNPTPAPRPESPPPPDAGPRPDGGPQPAPAQPPGASGPAQPVPGQTPVASGAASPPRGAAEKPPSPEPSPSDRPPAEAPSPVDALPGSPRDATPEPSSPAASTVYLSAEGGSQMPSPDGSWASSPATSSADLPGESGGDVGALPSDGSAGSPAPSVAAGRGRPRPGPTDRRRPGKVHRDPSRTDCRRSWRVRPGQSRMDCCGRRKARRADRRPTADGRDRRKAPRHTCTTRRRALRCPCPSGQSTPLCTGLPTKDSVPRLGSRPSTCRPTTGRTCRRSRRARRGPIRHPSARSRPGPTHPRRHRGRSLALRARRPRPPRRWSLERCRPRTCPIRHRHRSRSR</sequence>
<reference evidence="4 5" key="2">
    <citation type="submission" date="2020-03" db="EMBL/GenBank/DDBJ databases">
        <authorList>
            <person name="Ichikawa N."/>
            <person name="Kimura A."/>
            <person name="Kitahashi Y."/>
            <person name="Uohara A."/>
        </authorList>
    </citation>
    <scope>NUCLEOTIDE SEQUENCE [LARGE SCALE GENOMIC DNA]</scope>
    <source>
        <strain evidence="4 5">NBRC 107702</strain>
    </source>
</reference>
<dbReference type="Proteomes" id="UP000502508">
    <property type="component" value="Chromosome"/>
</dbReference>
<evidence type="ECO:0000313" key="4">
    <source>
        <dbReference type="EMBL" id="BCB74663.1"/>
    </source>
</evidence>
<gene>
    <name evidence="4" type="ORF">Pflav_010730</name>
</gene>
<dbReference type="PRINTS" id="PR01217">
    <property type="entry name" value="PRICHEXTENSN"/>
</dbReference>
<accession>A0A6F8XLI1</accession>
<keyword evidence="2" id="KW-1133">Transmembrane helix</keyword>
<feature type="compositionally biased region" description="Basic and acidic residues" evidence="1">
    <location>
        <begin position="523"/>
        <end position="543"/>
    </location>
</feature>
<evidence type="ECO:0000259" key="3">
    <source>
        <dbReference type="Pfam" id="PF25547"/>
    </source>
</evidence>
<dbReference type="EMBL" id="AP022870">
    <property type="protein sequence ID" value="BCB74663.1"/>
    <property type="molecule type" value="Genomic_DNA"/>
</dbReference>
<feature type="transmembrane region" description="Helical" evidence="2">
    <location>
        <begin position="118"/>
        <end position="140"/>
    </location>
</feature>
<keyword evidence="5" id="KW-1185">Reference proteome</keyword>
<organism evidence="4 5">
    <name type="scientific">Phytohabitans flavus</name>
    <dbReference type="NCBI Taxonomy" id="1076124"/>
    <lineage>
        <taxon>Bacteria</taxon>
        <taxon>Bacillati</taxon>
        <taxon>Actinomycetota</taxon>
        <taxon>Actinomycetes</taxon>
        <taxon>Micromonosporales</taxon>
        <taxon>Micromonosporaceae</taxon>
    </lineage>
</organism>
<dbReference type="Pfam" id="PF25547">
    <property type="entry name" value="WXG100_2"/>
    <property type="match status" value="1"/>
</dbReference>
<dbReference type="InterPro" id="IPR057746">
    <property type="entry name" value="CpnT-like_N"/>
</dbReference>
<feature type="compositionally biased region" description="Pro residues" evidence="1">
    <location>
        <begin position="334"/>
        <end position="347"/>
    </location>
</feature>
<feature type="compositionally biased region" description="Low complexity" evidence="1">
    <location>
        <begin position="497"/>
        <end position="516"/>
    </location>
</feature>
<dbReference type="KEGG" id="pfla:Pflav_010730"/>
<feature type="compositionally biased region" description="Polar residues" evidence="1">
    <location>
        <begin position="477"/>
        <end position="486"/>
    </location>
</feature>
<evidence type="ECO:0000313" key="5">
    <source>
        <dbReference type="Proteomes" id="UP000502508"/>
    </source>
</evidence>
<feature type="region of interest" description="Disordered" evidence="1">
    <location>
        <begin position="330"/>
        <end position="588"/>
    </location>
</feature>
<feature type="compositionally biased region" description="Basic residues" evidence="1">
    <location>
        <begin position="576"/>
        <end position="588"/>
    </location>
</feature>
<keyword evidence="2" id="KW-0812">Transmembrane</keyword>
<feature type="compositionally biased region" description="Low complexity" evidence="1">
    <location>
        <begin position="389"/>
        <end position="418"/>
    </location>
</feature>
<protein>
    <recommendedName>
        <fullName evidence="3">Outer membrane channel protein CpnT-like N-terminal domain-containing protein</fullName>
    </recommendedName>
</protein>
<feature type="compositionally biased region" description="Low complexity" evidence="1">
    <location>
        <begin position="618"/>
        <end position="629"/>
    </location>
</feature>
<evidence type="ECO:0000256" key="1">
    <source>
        <dbReference type="SAM" id="MobiDB-lite"/>
    </source>
</evidence>
<name>A0A6F8XLI1_9ACTN</name>
<feature type="compositionally biased region" description="Basic residues" evidence="1">
    <location>
        <begin position="655"/>
        <end position="675"/>
    </location>
</feature>
<reference evidence="4 5" key="1">
    <citation type="submission" date="2020-03" db="EMBL/GenBank/DDBJ databases">
        <title>Whole genome shotgun sequence of Phytohabitans flavus NBRC 107702.</title>
        <authorList>
            <person name="Komaki H."/>
            <person name="Tamura T."/>
        </authorList>
    </citation>
    <scope>NUCLEOTIDE SEQUENCE [LARGE SCALE GENOMIC DNA]</scope>
    <source>
        <strain evidence="4 5">NBRC 107702</strain>
    </source>
</reference>
<feature type="region of interest" description="Disordered" evidence="1">
    <location>
        <begin position="606"/>
        <end position="677"/>
    </location>
</feature>
<feature type="compositionally biased region" description="Basic residues" evidence="1">
    <location>
        <begin position="630"/>
        <end position="647"/>
    </location>
</feature>
<keyword evidence="2" id="KW-0472">Membrane</keyword>
<feature type="compositionally biased region" description="Pro residues" evidence="1">
    <location>
        <begin position="354"/>
        <end position="388"/>
    </location>
</feature>
<proteinExistence type="predicted"/>
<evidence type="ECO:0000256" key="2">
    <source>
        <dbReference type="SAM" id="Phobius"/>
    </source>
</evidence>
<dbReference type="AlphaFoldDB" id="A0A6F8XLI1"/>